<protein>
    <submittedName>
        <fullName evidence="2">Uncharacterized protein</fullName>
    </submittedName>
</protein>
<comment type="caution">
    <text evidence="2">The sequence shown here is derived from an EMBL/GenBank/DDBJ whole genome shotgun (WGS) entry which is preliminary data.</text>
</comment>
<keyword evidence="1" id="KW-0812">Transmembrane</keyword>
<gene>
    <name evidence="2" type="ORF">Sjap_007889</name>
</gene>
<reference evidence="2 3" key="1">
    <citation type="submission" date="2024-01" db="EMBL/GenBank/DDBJ databases">
        <title>Genome assemblies of Stephania.</title>
        <authorList>
            <person name="Yang L."/>
        </authorList>
    </citation>
    <scope>NUCLEOTIDE SEQUENCE [LARGE SCALE GENOMIC DNA]</scope>
    <source>
        <strain evidence="2">QJT</strain>
        <tissue evidence="2">Leaf</tissue>
    </source>
</reference>
<organism evidence="2 3">
    <name type="scientific">Stephania japonica</name>
    <dbReference type="NCBI Taxonomy" id="461633"/>
    <lineage>
        <taxon>Eukaryota</taxon>
        <taxon>Viridiplantae</taxon>
        <taxon>Streptophyta</taxon>
        <taxon>Embryophyta</taxon>
        <taxon>Tracheophyta</taxon>
        <taxon>Spermatophyta</taxon>
        <taxon>Magnoliopsida</taxon>
        <taxon>Ranunculales</taxon>
        <taxon>Menispermaceae</taxon>
        <taxon>Menispermoideae</taxon>
        <taxon>Cissampelideae</taxon>
        <taxon>Stephania</taxon>
    </lineage>
</organism>
<keyword evidence="3" id="KW-1185">Reference proteome</keyword>
<dbReference type="Proteomes" id="UP001417504">
    <property type="component" value="Unassembled WGS sequence"/>
</dbReference>
<evidence type="ECO:0000313" key="2">
    <source>
        <dbReference type="EMBL" id="KAK9137295.1"/>
    </source>
</evidence>
<feature type="transmembrane region" description="Helical" evidence="1">
    <location>
        <begin position="48"/>
        <end position="71"/>
    </location>
</feature>
<name>A0AAP0JQP9_9MAGN</name>
<accession>A0AAP0JQP9</accession>
<dbReference type="AlphaFoldDB" id="A0AAP0JQP9"/>
<evidence type="ECO:0000256" key="1">
    <source>
        <dbReference type="SAM" id="Phobius"/>
    </source>
</evidence>
<keyword evidence="1" id="KW-1133">Transmembrane helix</keyword>
<keyword evidence="1" id="KW-0472">Membrane</keyword>
<dbReference type="EMBL" id="JBBNAE010000003">
    <property type="protein sequence ID" value="KAK9137295.1"/>
    <property type="molecule type" value="Genomic_DNA"/>
</dbReference>
<sequence>MPHRWSRVCVLHLPPSYLDSLPPPPRATTVIDTDVGGIARKLNESMRLILTTFVGVVFGFFIGVSFSSISVSKVGFFLYLSKLLLRLNTCNNIFKIFF</sequence>
<evidence type="ECO:0000313" key="3">
    <source>
        <dbReference type="Proteomes" id="UP001417504"/>
    </source>
</evidence>
<proteinExistence type="predicted"/>